<feature type="chain" id="PRO_5040221251" evidence="1">
    <location>
        <begin position="22"/>
        <end position="164"/>
    </location>
</feature>
<proteinExistence type="predicted"/>
<dbReference type="Proteomes" id="UP000800093">
    <property type="component" value="Unassembled WGS sequence"/>
</dbReference>
<keyword evidence="3" id="KW-1185">Reference proteome</keyword>
<evidence type="ECO:0000313" key="3">
    <source>
        <dbReference type="Proteomes" id="UP000800093"/>
    </source>
</evidence>
<feature type="signal peptide" evidence="1">
    <location>
        <begin position="1"/>
        <end position="21"/>
    </location>
</feature>
<dbReference type="AlphaFoldDB" id="A0A9P4N763"/>
<evidence type="ECO:0000313" key="2">
    <source>
        <dbReference type="EMBL" id="KAF2261476.1"/>
    </source>
</evidence>
<reference evidence="3" key="1">
    <citation type="journal article" date="2020" name="Stud. Mycol.">
        <title>101 Dothideomycetes genomes: A test case for predicting lifestyles and emergence of pathogens.</title>
        <authorList>
            <person name="Haridas S."/>
            <person name="Albert R."/>
            <person name="Binder M."/>
            <person name="Bloem J."/>
            <person name="LaButti K."/>
            <person name="Salamov A."/>
            <person name="Andreopoulos B."/>
            <person name="Baker S."/>
            <person name="Barry K."/>
            <person name="Bills G."/>
            <person name="Bluhm B."/>
            <person name="Cannon C."/>
            <person name="Castanera R."/>
            <person name="Culley D."/>
            <person name="Daum C."/>
            <person name="Ezra D."/>
            <person name="Gonzalez J."/>
            <person name="Henrissat B."/>
            <person name="Kuo A."/>
            <person name="Liang C."/>
            <person name="Lipzen A."/>
            <person name="Lutzoni F."/>
            <person name="Magnuson J."/>
            <person name="Mondo S."/>
            <person name="Nolan M."/>
            <person name="Ohm R."/>
            <person name="Pangilinan J."/>
            <person name="Park H.-J."/>
            <person name="Ramirez L."/>
            <person name="Alfaro M."/>
            <person name="Sun H."/>
            <person name="Tritt A."/>
            <person name="Yoshinaga Y."/>
            <person name="Zwiers L.-H."/>
            <person name="Turgeon B."/>
            <person name="Goodwin S."/>
            <person name="Spatafora J."/>
            <person name="Crous P."/>
            <person name="Grigoriev I."/>
        </authorList>
    </citation>
    <scope>NUCLEOTIDE SEQUENCE [LARGE SCALE GENOMIC DNA]</scope>
    <source>
        <strain evidence="3">CBS 304.66</strain>
    </source>
</reference>
<comment type="caution">
    <text evidence="2">The sequence shown here is derived from an EMBL/GenBank/DDBJ whole genome shotgun (WGS) entry which is preliminary data.</text>
</comment>
<dbReference type="OrthoDB" id="3783760at2759"/>
<dbReference type="EMBL" id="ML986657">
    <property type="protein sequence ID" value="KAF2261476.1"/>
    <property type="molecule type" value="Genomic_DNA"/>
</dbReference>
<accession>A0A9P4N763</accession>
<gene>
    <name evidence="2" type="ORF">CC78DRAFT_356002</name>
</gene>
<sequence>MTLGNKFQVAALALLPTFVLSAPLGSKHNIYLVHCDPVKCPIGLCYPGEFQITAAAFFANGPINPDSSTNSPTSLGQLSGYQPKWEGIQRRVAVGTMGTFASNFPASASTAEKGSIVGDASLGSEPFVCFKDGATKFTIKYDAADYTCTTDYWCPSVEVGSGKV</sequence>
<evidence type="ECO:0000256" key="1">
    <source>
        <dbReference type="SAM" id="SignalP"/>
    </source>
</evidence>
<organism evidence="2 3">
    <name type="scientific">Lojkania enalia</name>
    <dbReference type="NCBI Taxonomy" id="147567"/>
    <lineage>
        <taxon>Eukaryota</taxon>
        <taxon>Fungi</taxon>
        <taxon>Dikarya</taxon>
        <taxon>Ascomycota</taxon>
        <taxon>Pezizomycotina</taxon>
        <taxon>Dothideomycetes</taxon>
        <taxon>Pleosporomycetidae</taxon>
        <taxon>Pleosporales</taxon>
        <taxon>Pleosporales incertae sedis</taxon>
        <taxon>Lojkania</taxon>
    </lineage>
</organism>
<keyword evidence="1" id="KW-0732">Signal</keyword>
<name>A0A9P4N763_9PLEO</name>
<protein>
    <submittedName>
        <fullName evidence="2">Uncharacterized protein</fullName>
    </submittedName>
</protein>